<keyword evidence="1" id="KW-0479">Metal-binding</keyword>
<evidence type="ECO:0008006" key="7">
    <source>
        <dbReference type="Google" id="ProtNLM"/>
    </source>
</evidence>
<feature type="domain" description="C2H2-type" evidence="3">
    <location>
        <begin position="348"/>
        <end position="372"/>
    </location>
</feature>
<dbReference type="Gene3D" id="3.30.160.60">
    <property type="entry name" value="Classic Zinc Finger"/>
    <property type="match status" value="1"/>
</dbReference>
<dbReference type="Pfam" id="PF02179">
    <property type="entry name" value="BAG"/>
    <property type="match status" value="1"/>
</dbReference>
<keyword evidence="1" id="KW-0862">Zinc</keyword>
<dbReference type="GO" id="GO:0008270">
    <property type="term" value="F:zinc ion binding"/>
    <property type="evidence" value="ECO:0007669"/>
    <property type="project" value="UniProtKB-KW"/>
</dbReference>
<dbReference type="Proteomes" id="UP000245910">
    <property type="component" value="Chromosome III"/>
</dbReference>
<dbReference type="Pfam" id="PF26082">
    <property type="entry name" value="zf-C2H2_AcuF"/>
    <property type="match status" value="1"/>
</dbReference>
<keyword evidence="6" id="KW-1185">Reference proteome</keyword>
<reference evidence="6" key="1">
    <citation type="submission" date="2014-10" db="EMBL/GenBank/DDBJ databases">
        <authorList>
            <person name="King R."/>
        </authorList>
    </citation>
    <scope>NUCLEOTIDE SEQUENCE [LARGE SCALE GENOMIC DNA]</scope>
    <source>
        <strain evidence="6">A3/5</strain>
    </source>
</reference>
<dbReference type="PROSITE" id="PS51035">
    <property type="entry name" value="BAG"/>
    <property type="match status" value="1"/>
</dbReference>
<feature type="compositionally biased region" description="Polar residues" evidence="2">
    <location>
        <begin position="470"/>
        <end position="483"/>
    </location>
</feature>
<dbReference type="GeneID" id="37262079"/>
<accession>A0A2L2THB7</accession>
<dbReference type="InterPro" id="IPR003103">
    <property type="entry name" value="BAG_domain"/>
</dbReference>
<evidence type="ECO:0000313" key="6">
    <source>
        <dbReference type="Proteomes" id="UP000245910"/>
    </source>
</evidence>
<evidence type="ECO:0000256" key="2">
    <source>
        <dbReference type="SAM" id="MobiDB-lite"/>
    </source>
</evidence>
<dbReference type="OrthoDB" id="6133115at2759"/>
<keyword evidence="1" id="KW-0863">Zinc-finger</keyword>
<dbReference type="PANTHER" id="PTHR35391">
    <property type="entry name" value="C2H2-TYPE DOMAIN-CONTAINING PROTEIN-RELATED"/>
    <property type="match status" value="1"/>
</dbReference>
<sequence>MEESIPDSVRQCLDEFNTIREAEFPGTGASDLKATLGIGEEEARFKVWSGNIGAHNSGRRSLQYRLRDASHLQKQVKSLLSELLGLLRDAFLILSGERIPWDRVEDVDTIPLDIGSDSDSDFDQIPDTEMAQIAQNVSDVINCLLRLSVAIRNPAPHDRFAASVPVEASHYEPFDIQHVKDKFGEIEPFLADRLGKAISRRRQYFKYRESHHAKLKQGLDSLEQNDAESTVASSLPLQAKAAGFNLEAIDEDGASESGLTQTSFTSSKADTEKLRVPPLPREAEYGPFECPFCYLMITAISTIVWKRHVLADLRPYICLWEDCTASGMEFMRRHEWTLHETQNHLKTYNCPCSCGRTFSARSKCRNHVRKAHPDAFSSSQLDAMIDLSARPMKEEDSVSCPLCKETLSSMKDYRRHVGRHQEQLALFALPSLQTDDEAQTLEHDSRTHSNVSSEDLDVPYEEIKKERPSKPQSTEPPISNKATSGPLKELDDLAVEFQTKWLPLCSEYIQSPPRNRKKKEDDHRRLSESIIQHILLKLDGIETQGNPDARFRRKELVQQVQRTLKDMDDARAT</sequence>
<dbReference type="GO" id="GO:0051087">
    <property type="term" value="F:protein-folding chaperone binding"/>
    <property type="evidence" value="ECO:0007669"/>
    <property type="project" value="InterPro"/>
</dbReference>
<feature type="region of interest" description="Disordered" evidence="2">
    <location>
        <begin position="438"/>
        <end position="487"/>
    </location>
</feature>
<feature type="domain" description="BAG" evidence="4">
    <location>
        <begin position="508"/>
        <end position="571"/>
    </location>
</feature>
<dbReference type="InterPro" id="IPR013087">
    <property type="entry name" value="Znf_C2H2_type"/>
</dbReference>
<evidence type="ECO:0000259" key="4">
    <source>
        <dbReference type="PROSITE" id="PS51035"/>
    </source>
</evidence>
<dbReference type="SUPFAM" id="SSF63491">
    <property type="entry name" value="BAG domain"/>
    <property type="match status" value="1"/>
</dbReference>
<dbReference type="PROSITE" id="PS00028">
    <property type="entry name" value="ZINC_FINGER_C2H2_1"/>
    <property type="match status" value="2"/>
</dbReference>
<dbReference type="InterPro" id="IPR058925">
    <property type="entry name" value="zf-C2H2_AcuF"/>
</dbReference>
<proteinExistence type="predicted"/>
<dbReference type="PROSITE" id="PS50157">
    <property type="entry name" value="ZINC_FINGER_C2H2_2"/>
    <property type="match status" value="1"/>
</dbReference>
<dbReference type="STRING" id="56646.A0A2L2THB7"/>
<dbReference type="EMBL" id="LN649231">
    <property type="protein sequence ID" value="CEI70364.1"/>
    <property type="molecule type" value="Genomic_DNA"/>
</dbReference>
<dbReference type="KEGG" id="fvn:FVRRES_10441"/>
<dbReference type="PANTHER" id="PTHR35391:SF7">
    <property type="entry name" value="C2H2-TYPE DOMAIN-CONTAINING PROTEIN"/>
    <property type="match status" value="1"/>
</dbReference>
<dbReference type="SMART" id="SM00355">
    <property type="entry name" value="ZnF_C2H2"/>
    <property type="match status" value="3"/>
</dbReference>
<dbReference type="SMART" id="SM00264">
    <property type="entry name" value="BAG"/>
    <property type="match status" value="1"/>
</dbReference>
<protein>
    <recommendedName>
        <fullName evidence="7">C2H2-type domain-containing protein</fullName>
    </recommendedName>
</protein>
<dbReference type="InterPro" id="IPR036533">
    <property type="entry name" value="BAG_dom_sf"/>
</dbReference>
<evidence type="ECO:0000259" key="3">
    <source>
        <dbReference type="PROSITE" id="PS50157"/>
    </source>
</evidence>
<evidence type="ECO:0000256" key="1">
    <source>
        <dbReference type="PROSITE-ProRule" id="PRU00042"/>
    </source>
</evidence>
<organism evidence="5 6">
    <name type="scientific">Fusarium venenatum</name>
    <dbReference type="NCBI Taxonomy" id="56646"/>
    <lineage>
        <taxon>Eukaryota</taxon>
        <taxon>Fungi</taxon>
        <taxon>Dikarya</taxon>
        <taxon>Ascomycota</taxon>
        <taxon>Pezizomycotina</taxon>
        <taxon>Sordariomycetes</taxon>
        <taxon>Hypocreomycetidae</taxon>
        <taxon>Hypocreales</taxon>
        <taxon>Nectriaceae</taxon>
        <taxon>Fusarium</taxon>
    </lineage>
</organism>
<dbReference type="RefSeq" id="XP_025594078.1">
    <property type="nucleotide sequence ID" value="XM_025725484.2"/>
</dbReference>
<name>A0A2L2THB7_9HYPO</name>
<evidence type="ECO:0000313" key="5">
    <source>
        <dbReference type="EMBL" id="CEI70364.1"/>
    </source>
</evidence>
<dbReference type="Gene3D" id="1.20.58.120">
    <property type="entry name" value="BAG domain"/>
    <property type="match status" value="1"/>
</dbReference>
<dbReference type="AlphaFoldDB" id="A0A2L2THB7"/>